<dbReference type="STRING" id="446469.Sked_24310"/>
<keyword evidence="1 2" id="KW-0732">Signal</keyword>
<dbReference type="PROSITE" id="PS51257">
    <property type="entry name" value="PROKAR_LIPOPROTEIN"/>
    <property type="match status" value="1"/>
</dbReference>
<feature type="signal peptide" evidence="2">
    <location>
        <begin position="1"/>
        <end position="24"/>
    </location>
</feature>
<organism evidence="4 5">
    <name type="scientific">Sanguibacter keddieii (strain ATCC 51767 / DSM 10542 / NCFB 3025 / ST-74)</name>
    <dbReference type="NCBI Taxonomy" id="446469"/>
    <lineage>
        <taxon>Bacteria</taxon>
        <taxon>Bacillati</taxon>
        <taxon>Actinomycetota</taxon>
        <taxon>Actinomycetes</taxon>
        <taxon>Micrococcales</taxon>
        <taxon>Sanguibacteraceae</taxon>
        <taxon>Sanguibacter</taxon>
    </lineage>
</organism>
<dbReference type="AlphaFoldDB" id="D1BJT6"/>
<protein>
    <submittedName>
        <fullName evidence="4">Periplasmic component of amino acid ABC-type transporter/signal transduction system</fullName>
    </submittedName>
</protein>
<evidence type="ECO:0000259" key="3">
    <source>
        <dbReference type="SMART" id="SM00062"/>
    </source>
</evidence>
<gene>
    <name evidence="4" type="ordered locus">Sked_24310</name>
</gene>
<dbReference type="PANTHER" id="PTHR35936">
    <property type="entry name" value="MEMBRANE-BOUND LYTIC MUREIN TRANSGLYCOSYLASE F"/>
    <property type="match status" value="1"/>
</dbReference>
<dbReference type="Proteomes" id="UP000000322">
    <property type="component" value="Chromosome"/>
</dbReference>
<dbReference type="KEGG" id="ske:Sked_24310"/>
<dbReference type="Pfam" id="PF00497">
    <property type="entry name" value="SBP_bac_3"/>
    <property type="match status" value="1"/>
</dbReference>
<keyword evidence="5" id="KW-1185">Reference proteome</keyword>
<evidence type="ECO:0000313" key="5">
    <source>
        <dbReference type="Proteomes" id="UP000000322"/>
    </source>
</evidence>
<evidence type="ECO:0000313" key="4">
    <source>
        <dbReference type="EMBL" id="ACZ22345.1"/>
    </source>
</evidence>
<evidence type="ECO:0000256" key="2">
    <source>
        <dbReference type="SAM" id="SignalP"/>
    </source>
</evidence>
<dbReference type="OrthoDB" id="8454826at2"/>
<sequence length="264" mass="27110">MNNARSAVALVALGGVLLAGCSSSDDTSPDGTAADGSVATISEGMLTVCTNPPFEPFELEQDGEIVGLDMSLVGEVAADLDLELAPLATGFDGIESGAALNANQCDVVASGITITDERAANMDFSEAYFDADQGLLVTEGSDLSDVASLEGKKIAVQIATTGATWAEENGLEGVVFDDLGAQVQALQTGQVDAVVNDIAVLSPFITDGLEVAANFSTGEQYGFGVKKGNTALLTAIDDTLERLHSDGTYDELYTEWIGTAPAEG</sequence>
<feature type="domain" description="Solute-binding protein family 3/N-terminal" evidence="3">
    <location>
        <begin position="45"/>
        <end position="260"/>
    </location>
</feature>
<evidence type="ECO:0000256" key="1">
    <source>
        <dbReference type="ARBA" id="ARBA00022729"/>
    </source>
</evidence>
<dbReference type="eggNOG" id="COG0834">
    <property type="taxonomic scope" value="Bacteria"/>
</dbReference>
<dbReference type="InterPro" id="IPR001638">
    <property type="entry name" value="Solute-binding_3/MltF_N"/>
</dbReference>
<proteinExistence type="predicted"/>
<dbReference type="RefSeq" id="WP_012867414.1">
    <property type="nucleotide sequence ID" value="NC_013521.1"/>
</dbReference>
<dbReference type="SMART" id="SM00062">
    <property type="entry name" value="PBPb"/>
    <property type="match status" value="1"/>
</dbReference>
<dbReference type="Gene3D" id="3.40.190.10">
    <property type="entry name" value="Periplasmic binding protein-like II"/>
    <property type="match status" value="2"/>
</dbReference>
<accession>D1BJT6</accession>
<dbReference type="PANTHER" id="PTHR35936:SF17">
    <property type="entry name" value="ARGININE-BINDING EXTRACELLULAR PROTEIN ARTP"/>
    <property type="match status" value="1"/>
</dbReference>
<reference evidence="4 5" key="1">
    <citation type="journal article" date="2009" name="Stand. Genomic Sci.">
        <title>Complete genome sequence of Sanguibacter keddieii type strain (ST-74).</title>
        <authorList>
            <person name="Ivanova N."/>
            <person name="Sikorski J."/>
            <person name="Sims D."/>
            <person name="Brettin T."/>
            <person name="Detter J.C."/>
            <person name="Han C."/>
            <person name="Lapidus A."/>
            <person name="Copeland A."/>
            <person name="Glavina Del Rio T."/>
            <person name="Nolan M."/>
            <person name="Chen F."/>
            <person name="Lucas S."/>
            <person name="Tice H."/>
            <person name="Cheng J.F."/>
            <person name="Bruce D."/>
            <person name="Goodwin L."/>
            <person name="Pitluck S."/>
            <person name="Pati A."/>
            <person name="Mavromatis K."/>
            <person name="Chen A."/>
            <person name="Palaniappan K."/>
            <person name="D'haeseleer P."/>
            <person name="Chain P."/>
            <person name="Bristow J."/>
            <person name="Eisen J.A."/>
            <person name="Markowitz V."/>
            <person name="Hugenholtz P."/>
            <person name="Goker M."/>
            <person name="Pukall R."/>
            <person name="Klenk H.P."/>
            <person name="Kyrpides N.C."/>
        </authorList>
    </citation>
    <scope>NUCLEOTIDE SEQUENCE [LARGE SCALE GENOMIC DNA]</scope>
    <source>
        <strain evidence="5">ATCC 51767 / DSM 10542 / NCFB 3025 / ST-74</strain>
    </source>
</reference>
<dbReference type="SUPFAM" id="SSF53850">
    <property type="entry name" value="Periplasmic binding protein-like II"/>
    <property type="match status" value="1"/>
</dbReference>
<name>D1BJT6_SANKS</name>
<dbReference type="EMBL" id="CP001819">
    <property type="protein sequence ID" value="ACZ22345.1"/>
    <property type="molecule type" value="Genomic_DNA"/>
</dbReference>
<feature type="chain" id="PRO_5003021528" evidence="2">
    <location>
        <begin position="25"/>
        <end position="264"/>
    </location>
</feature>
<dbReference type="HOGENOM" id="CLU_019602_18_2_11"/>